<dbReference type="HOGENOM" id="CLU_089578_0_0_9"/>
<dbReference type="Gene3D" id="3.90.1200.10">
    <property type="match status" value="1"/>
</dbReference>
<dbReference type="Proteomes" id="UP000019426">
    <property type="component" value="Chromosome M2/40_rep1"/>
</dbReference>
<evidence type="ECO:0008006" key="3">
    <source>
        <dbReference type="Google" id="ProtNLM"/>
    </source>
</evidence>
<sequence length="244" mass="28879">MFQDYLKSFNVVQGELSPRKNGDITFVECVKHLHVVSDFSNIASRYSGIEGKMINNKTGRYYENIKMLSRRADKYIYNLEKLDQLTEVEEYILLNTKAMLERGERALEKIEFSSYLEILKRSMNNTEISIGNTSFHNITREKGIIYYTTLDYCNYNFIEINAVDFIRRCKKKKINIDYSSLIRDFVNYNDLSKSSENLISALVSYPYEYMKWVNYYRLKKKELSEEEYKNKLDLSKIIDGDSIV</sequence>
<gene>
    <name evidence="1" type="ORF">CM240_2320</name>
</gene>
<dbReference type="OrthoDB" id="1928514at2"/>
<accession>W6S555</accession>
<evidence type="ECO:0000313" key="2">
    <source>
        <dbReference type="Proteomes" id="UP000019426"/>
    </source>
</evidence>
<name>W6S555_9CLOT</name>
<dbReference type="PATRIC" id="fig|1216932.3.peg.2298"/>
<proteinExistence type="predicted"/>
<dbReference type="AlphaFoldDB" id="W6S555"/>
<dbReference type="RefSeq" id="WP_051483816.1">
    <property type="nucleotide sequence ID" value="NZ_HG917868.1"/>
</dbReference>
<protein>
    <recommendedName>
        <fullName evidence="3">Spore coat protein</fullName>
    </recommendedName>
</protein>
<keyword evidence="2" id="KW-1185">Reference proteome</keyword>
<dbReference type="PANTHER" id="PTHR39179:SF1">
    <property type="entry name" value="SPORE COAT PROTEIN I"/>
    <property type="match status" value="1"/>
</dbReference>
<dbReference type="PANTHER" id="PTHR39179">
    <property type="entry name" value="SPORE COAT PROTEIN I"/>
    <property type="match status" value="1"/>
</dbReference>
<dbReference type="STRING" id="1216932.CM240_2320"/>
<reference evidence="1 2" key="1">
    <citation type="submission" date="2013-11" db="EMBL/GenBank/DDBJ databases">
        <title>Complete genome sequence of Clostridum sp. M2/40.</title>
        <authorList>
            <person name="Wibberg D."/>
            <person name="Puehler A."/>
            <person name="Schlueter A."/>
        </authorList>
    </citation>
    <scope>NUCLEOTIDE SEQUENCE [LARGE SCALE GENOMIC DNA]</scope>
    <source>
        <strain evidence="2">M2/40</strain>
    </source>
</reference>
<dbReference type="eggNOG" id="ENOG5033MY5">
    <property type="taxonomic scope" value="Bacteria"/>
</dbReference>
<dbReference type="EMBL" id="HG917868">
    <property type="protein sequence ID" value="CDM69457.1"/>
    <property type="molecule type" value="Genomic_DNA"/>
</dbReference>
<dbReference type="GO" id="GO:0042601">
    <property type="term" value="C:endospore-forming forespore"/>
    <property type="evidence" value="ECO:0007669"/>
    <property type="project" value="TreeGrafter"/>
</dbReference>
<organism evidence="1 2">
    <name type="scientific">Clostridium bornimense</name>
    <dbReference type="NCBI Taxonomy" id="1216932"/>
    <lineage>
        <taxon>Bacteria</taxon>
        <taxon>Bacillati</taxon>
        <taxon>Bacillota</taxon>
        <taxon>Clostridia</taxon>
        <taxon>Eubacteriales</taxon>
        <taxon>Clostridiaceae</taxon>
        <taxon>Clostridium</taxon>
    </lineage>
</organism>
<dbReference type="KEGG" id="clt:CM240_2320"/>
<evidence type="ECO:0000313" key="1">
    <source>
        <dbReference type="EMBL" id="CDM69457.1"/>
    </source>
</evidence>
<dbReference type="InterPro" id="IPR047175">
    <property type="entry name" value="CotS-like"/>
</dbReference>